<dbReference type="OrthoDB" id="291007at2759"/>
<keyword evidence="6 9" id="KW-0482">Metalloprotease</keyword>
<dbReference type="FunFam" id="3.40.390.10:FF:000040">
    <property type="entry name" value="Metalloendopeptidase"/>
    <property type="match status" value="1"/>
</dbReference>
<evidence type="ECO:0000256" key="10">
    <source>
        <dbReference type="RuleBase" id="RU361183"/>
    </source>
</evidence>
<feature type="domain" description="CUB" evidence="11">
    <location>
        <begin position="274"/>
        <end position="386"/>
    </location>
</feature>
<feature type="domain" description="Peptidase M12A" evidence="12">
    <location>
        <begin position="76"/>
        <end position="272"/>
    </location>
</feature>
<dbReference type="PROSITE" id="PS01180">
    <property type="entry name" value="CUB"/>
    <property type="match status" value="2"/>
</dbReference>
<dbReference type="PROSITE" id="PS51864">
    <property type="entry name" value="ASTACIN"/>
    <property type="match status" value="1"/>
</dbReference>
<dbReference type="AlphaFoldDB" id="A0A2G9QLP5"/>
<dbReference type="PIRSF" id="PIRSF038057">
    <property type="entry name" value="Hatching_enzyme_Uvs2"/>
    <property type="match status" value="1"/>
</dbReference>
<feature type="signal peptide" evidence="10">
    <location>
        <begin position="1"/>
        <end position="19"/>
    </location>
</feature>
<proteinExistence type="predicted"/>
<dbReference type="InterPro" id="IPR024079">
    <property type="entry name" value="MetalloPept_cat_dom_sf"/>
</dbReference>
<dbReference type="EMBL" id="KV967633">
    <property type="protein sequence ID" value="PIO16021.1"/>
    <property type="molecule type" value="Genomic_DNA"/>
</dbReference>
<reference evidence="14" key="1">
    <citation type="journal article" date="2017" name="Nat. Commun.">
        <title>The North American bullfrog draft genome provides insight into hormonal regulation of long noncoding RNA.</title>
        <authorList>
            <person name="Hammond S.A."/>
            <person name="Warren R.L."/>
            <person name="Vandervalk B.P."/>
            <person name="Kucuk E."/>
            <person name="Khan H."/>
            <person name="Gibb E.A."/>
            <person name="Pandoh P."/>
            <person name="Kirk H."/>
            <person name="Zhao Y."/>
            <person name="Jones M."/>
            <person name="Mungall A.J."/>
            <person name="Coope R."/>
            <person name="Pleasance S."/>
            <person name="Moore R.A."/>
            <person name="Holt R.A."/>
            <person name="Round J.M."/>
            <person name="Ohora S."/>
            <person name="Walle B.V."/>
            <person name="Veldhoen N."/>
            <person name="Helbing C.C."/>
            <person name="Birol I."/>
        </authorList>
    </citation>
    <scope>NUCLEOTIDE SEQUENCE [LARGE SCALE GENOMIC DNA]</scope>
</reference>
<dbReference type="SMART" id="SM00235">
    <property type="entry name" value="ZnMc"/>
    <property type="match status" value="1"/>
</dbReference>
<evidence type="ECO:0000256" key="7">
    <source>
        <dbReference type="ARBA" id="ARBA00023157"/>
    </source>
</evidence>
<protein>
    <recommendedName>
        <fullName evidence="10">Metalloendopeptidase</fullName>
        <ecNumber evidence="10">3.4.24.-</ecNumber>
    </recommendedName>
</protein>
<dbReference type="SUPFAM" id="SSF49854">
    <property type="entry name" value="Spermadhesin, CUB domain"/>
    <property type="match status" value="2"/>
</dbReference>
<dbReference type="InterPro" id="IPR001506">
    <property type="entry name" value="Peptidase_M12A"/>
</dbReference>
<dbReference type="GO" id="GO:0006508">
    <property type="term" value="P:proteolysis"/>
    <property type="evidence" value="ECO:0007669"/>
    <property type="project" value="UniProtKB-KW"/>
</dbReference>
<gene>
    <name evidence="13" type="ORF">AB205_0039790</name>
</gene>
<accession>A0A2G9QLP5</accession>
<keyword evidence="4 9" id="KW-0378">Hydrolase</keyword>
<evidence type="ECO:0000256" key="5">
    <source>
        <dbReference type="ARBA" id="ARBA00022833"/>
    </source>
</evidence>
<evidence type="ECO:0000256" key="1">
    <source>
        <dbReference type="ARBA" id="ARBA00022670"/>
    </source>
</evidence>
<evidence type="ECO:0000256" key="9">
    <source>
        <dbReference type="PROSITE-ProRule" id="PRU01211"/>
    </source>
</evidence>
<feature type="disulfide bond" evidence="9">
    <location>
        <begin position="80"/>
        <end position="83"/>
    </location>
</feature>
<evidence type="ECO:0000256" key="8">
    <source>
        <dbReference type="PROSITE-ProRule" id="PRU00059"/>
    </source>
</evidence>
<dbReference type="Pfam" id="PF00431">
    <property type="entry name" value="CUB"/>
    <property type="match status" value="2"/>
</dbReference>
<feature type="chain" id="PRO_5013426963" description="Metalloendopeptidase" evidence="10">
    <location>
        <begin position="20"/>
        <end position="551"/>
    </location>
</feature>
<evidence type="ECO:0000259" key="11">
    <source>
        <dbReference type="PROSITE" id="PS01180"/>
    </source>
</evidence>
<evidence type="ECO:0000256" key="6">
    <source>
        <dbReference type="ARBA" id="ARBA00023049"/>
    </source>
</evidence>
<evidence type="ECO:0000259" key="12">
    <source>
        <dbReference type="PROSITE" id="PS51864"/>
    </source>
</evidence>
<dbReference type="SUPFAM" id="SSF55486">
    <property type="entry name" value="Metalloproteases ('zincins'), catalytic domain"/>
    <property type="match status" value="1"/>
</dbReference>
<sequence length="551" mass="60249">MNEKVFLLLLGCVTGLVTSLPLSAQIQNHLLGVKKDATKSEDSEVPQGIFSKILKANKDSKTPMYGGDMLVQNDRSAVNCPSCLWPKSDNDTVPVPYIIASSYSPSDLNSIVLAMAEFETLTCVRFVPLTTEDDYIDIVPDDGCYSYIGRIGGSQTVSLGGGCIYRGIIQHELEHALGFYHEHVRSDRDNYVDINFQYISQGYWGNFAKADTNNLGSPYDYGSVMHYDAYAFTNTSNKPTIVPKPDPNVSIGQTIGLSVLDVTKINRLYQCSVCATLLNNKTGIFTSDNYPSAYPNNGDCVWLIRVPSGQASLKFSSFNIQSTPNCDSDYMRIYDGPSKNSPVLLDKMCGSQTIPPLIASTSQMLVQFVTDGAVAGVSFQASYSSGQIGKFQKLTLAASGHLYSPIAQADRIGADVTVDIRRSIEVHGAPVQIRLKKLTVQCGGSFFNSQGSFTSPGYPGNYSPNMNCNFTITAPVGYKIALTISDFHVESASFCMYDYLKLFMDGTQKGPFCGDRTIPVYYSKGNSMVLVFHSDKSNQAKGFQVSYTFCE</sequence>
<dbReference type="InterPro" id="IPR017370">
    <property type="entry name" value="Hatching_enzyme_Uvs2-like"/>
</dbReference>
<dbReference type="Gene3D" id="2.60.120.290">
    <property type="entry name" value="Spermadhesin, CUB domain"/>
    <property type="match status" value="2"/>
</dbReference>
<feature type="binding site" evidence="9">
    <location>
        <position position="181"/>
    </location>
    <ligand>
        <name>Zn(2+)</name>
        <dbReference type="ChEBI" id="CHEBI:29105"/>
        <note>catalytic</note>
    </ligand>
</feature>
<feature type="active site" evidence="9">
    <location>
        <position position="172"/>
    </location>
</feature>
<dbReference type="PANTHER" id="PTHR10127:SF887">
    <property type="entry name" value="EMBRYONIC PROTEIN UVS.2"/>
    <property type="match status" value="1"/>
</dbReference>
<evidence type="ECO:0000313" key="14">
    <source>
        <dbReference type="Proteomes" id="UP000228934"/>
    </source>
</evidence>
<keyword evidence="3 10" id="KW-0732">Signal</keyword>
<dbReference type="GO" id="GO:0008270">
    <property type="term" value="F:zinc ion binding"/>
    <property type="evidence" value="ECO:0007669"/>
    <property type="project" value="UniProtKB-UniRule"/>
</dbReference>
<comment type="cofactor">
    <cofactor evidence="9 10">
        <name>Zn(2+)</name>
        <dbReference type="ChEBI" id="CHEBI:29105"/>
    </cofactor>
    <text evidence="9 10">Binds 1 zinc ion per subunit.</text>
</comment>
<feature type="binding site" evidence="9">
    <location>
        <position position="175"/>
    </location>
    <ligand>
        <name>Zn(2+)</name>
        <dbReference type="ChEBI" id="CHEBI:29105"/>
        <note>catalytic</note>
    </ligand>
</feature>
<feature type="domain" description="CUB" evidence="11">
    <location>
        <begin position="442"/>
        <end position="550"/>
    </location>
</feature>
<dbReference type="GO" id="GO:0004222">
    <property type="term" value="F:metalloendopeptidase activity"/>
    <property type="evidence" value="ECO:0007669"/>
    <property type="project" value="UniProtKB-UniRule"/>
</dbReference>
<dbReference type="Gene3D" id="3.40.390.10">
    <property type="entry name" value="Collagenase (Catalytic Domain)"/>
    <property type="match status" value="1"/>
</dbReference>
<name>A0A2G9QLP5_AQUCT</name>
<keyword evidence="5 9" id="KW-0862">Zinc</keyword>
<keyword evidence="1 9" id="KW-0645">Protease</keyword>
<dbReference type="PANTHER" id="PTHR10127">
    <property type="entry name" value="DISCOIDIN, CUB, EGF, LAMININ , AND ZINC METALLOPROTEASE DOMAIN CONTAINING"/>
    <property type="match status" value="1"/>
</dbReference>
<comment type="caution">
    <text evidence="8">Lacks conserved residue(s) required for the propagation of feature annotation.</text>
</comment>
<evidence type="ECO:0000256" key="2">
    <source>
        <dbReference type="ARBA" id="ARBA00022723"/>
    </source>
</evidence>
<organism evidence="13 14">
    <name type="scientific">Aquarana catesbeiana</name>
    <name type="common">American bullfrog</name>
    <name type="synonym">Rana catesbeiana</name>
    <dbReference type="NCBI Taxonomy" id="8400"/>
    <lineage>
        <taxon>Eukaryota</taxon>
        <taxon>Metazoa</taxon>
        <taxon>Chordata</taxon>
        <taxon>Craniata</taxon>
        <taxon>Vertebrata</taxon>
        <taxon>Euteleostomi</taxon>
        <taxon>Amphibia</taxon>
        <taxon>Batrachia</taxon>
        <taxon>Anura</taxon>
        <taxon>Neobatrachia</taxon>
        <taxon>Ranoidea</taxon>
        <taxon>Ranidae</taxon>
        <taxon>Aquarana</taxon>
    </lineage>
</organism>
<dbReference type="FunFam" id="2.60.120.290:FF:000013">
    <property type="entry name" value="Membrane frizzled-related protein"/>
    <property type="match status" value="2"/>
</dbReference>
<keyword evidence="2 9" id="KW-0479">Metal-binding</keyword>
<dbReference type="PRINTS" id="PR00480">
    <property type="entry name" value="ASTACIN"/>
</dbReference>
<dbReference type="InterPro" id="IPR035914">
    <property type="entry name" value="Sperma_CUB_dom_sf"/>
</dbReference>
<keyword evidence="14" id="KW-1185">Reference proteome</keyword>
<evidence type="ECO:0000256" key="3">
    <source>
        <dbReference type="ARBA" id="ARBA00022729"/>
    </source>
</evidence>
<dbReference type="InterPro" id="IPR000859">
    <property type="entry name" value="CUB_dom"/>
</dbReference>
<evidence type="ECO:0000313" key="13">
    <source>
        <dbReference type="EMBL" id="PIO16021.1"/>
    </source>
</evidence>
<dbReference type="InterPro" id="IPR006026">
    <property type="entry name" value="Peptidase_Metallo"/>
</dbReference>
<dbReference type="CDD" id="cd00041">
    <property type="entry name" value="CUB"/>
    <property type="match status" value="2"/>
</dbReference>
<evidence type="ECO:0000256" key="4">
    <source>
        <dbReference type="ARBA" id="ARBA00022801"/>
    </source>
</evidence>
<dbReference type="Pfam" id="PF01400">
    <property type="entry name" value="Astacin"/>
    <property type="match status" value="1"/>
</dbReference>
<keyword evidence="7 9" id="KW-1015">Disulfide bond</keyword>
<feature type="binding site" evidence="9">
    <location>
        <position position="171"/>
    </location>
    <ligand>
        <name>Zn(2+)</name>
        <dbReference type="ChEBI" id="CHEBI:29105"/>
        <note>catalytic</note>
    </ligand>
</feature>
<dbReference type="Proteomes" id="UP000228934">
    <property type="component" value="Unassembled WGS sequence"/>
</dbReference>
<dbReference type="EC" id="3.4.24.-" evidence="10"/>
<dbReference type="SMART" id="SM00042">
    <property type="entry name" value="CUB"/>
    <property type="match status" value="2"/>
</dbReference>